<evidence type="ECO:0000256" key="3">
    <source>
        <dbReference type="ARBA" id="ARBA00023180"/>
    </source>
</evidence>
<keyword evidence="4" id="KW-0472">Membrane</keyword>
<reference evidence="8" key="1">
    <citation type="submission" date="2013-09" db="EMBL/GenBank/DDBJ databases">
        <title>Corchorus olitorius genome sequencing.</title>
        <authorList>
            <person name="Alam M."/>
            <person name="Haque M.S."/>
            <person name="Islam M.S."/>
            <person name="Emdad E.M."/>
            <person name="Islam M.M."/>
            <person name="Ahmed B."/>
            <person name="Halim A."/>
            <person name="Hossen Q.M.M."/>
            <person name="Hossain M.Z."/>
            <person name="Ahmed R."/>
            <person name="Khan M.M."/>
            <person name="Islam R."/>
            <person name="Rashid M.M."/>
            <person name="Khan S.A."/>
            <person name="Rahman M.S."/>
            <person name="Alam M."/>
            <person name="Yahiya A.S."/>
            <person name="Khan M.S."/>
            <person name="Azam M.S."/>
            <person name="Haque T."/>
            <person name="Lashkar M.Z.H."/>
            <person name="Akhand A.I."/>
            <person name="Morshed G."/>
            <person name="Roy S."/>
            <person name="Uddin K.S."/>
            <person name="Rabeya T."/>
            <person name="Hossain A.S."/>
            <person name="Chowdhury A."/>
            <person name="Snigdha A.R."/>
            <person name="Mortoza M.S."/>
            <person name="Matin S.A."/>
            <person name="Hoque S.M.E."/>
            <person name="Islam M.K."/>
            <person name="Roy D.K."/>
            <person name="Haider R."/>
            <person name="Moosa M.M."/>
            <person name="Elias S.M."/>
            <person name="Hasan A.M."/>
            <person name="Jahan S."/>
            <person name="Shafiuddin M."/>
            <person name="Mahmood N."/>
            <person name="Shommy N.S."/>
        </authorList>
    </citation>
    <scope>NUCLEOTIDE SEQUENCE [LARGE SCALE GENOMIC DNA]</scope>
    <source>
        <strain evidence="8">cv. O-4</strain>
    </source>
</reference>
<evidence type="ECO:0000259" key="6">
    <source>
        <dbReference type="PROSITE" id="PS50927"/>
    </source>
</evidence>
<sequence length="556" mass="61751">MGFKLLVCLFSFVLFFLLLPLSSTAQSYRNISSGSSLTAKNDDNSSWISPSGDFAFGFQKIGENGFLLAIWFNKIPEKTIVWSANRNELVQRGSKVELTKNGQLVLIDQTGKQISTPFSAITGVSYAAMLDTGNFVLASQDSNILWQSFDDPTDTLLPTQTMNQGSQLIARYTETNYSSGRFKFILQPDGNLLLYTTKFPFEDYVDAGAYWSTQDTIGSGFRVIFNQSGNVYLSARNGTLLKTVFPTVSLSEEVYLRAIVDYDGVFRQYAYPKSGAATSNGSRPMSWSTVFFIPTNICMRTVGKYGSGACGYNSYCRLGDDKRPVCQCIPGYSFMDPNDIRKGCIPKFSFCDETLPETDPFQLVNVPDADWISPSYENFTAVTEDWCRLACLSDCFCAVATFRAGVCEKKKIPLANGRIDSQFGVKTLVKVRKQNSTSSNNSANDKKDQSIIIRVVSGSLGGSILLNLLLLVITLMLIFRLKRRQTKVQPQKVMPAANLQSFTYTKLLKADQSQTTTGIQGTKGYVAPEWFRSVPITLKFDVYSNGSLLLELICYI</sequence>
<accession>A0A1R3FV31</accession>
<dbReference type="Gene3D" id="2.90.10.10">
    <property type="entry name" value="Bulb-type lectin domain"/>
    <property type="match status" value="2"/>
</dbReference>
<keyword evidence="8" id="KW-1185">Reference proteome</keyword>
<evidence type="ECO:0000256" key="4">
    <source>
        <dbReference type="SAM" id="Phobius"/>
    </source>
</evidence>
<feature type="domain" description="Bulb-type lectin" evidence="6">
    <location>
        <begin position="22"/>
        <end position="150"/>
    </location>
</feature>
<evidence type="ECO:0000313" key="8">
    <source>
        <dbReference type="Proteomes" id="UP000187203"/>
    </source>
</evidence>
<dbReference type="SUPFAM" id="SSF56112">
    <property type="entry name" value="Protein kinase-like (PK-like)"/>
    <property type="match status" value="1"/>
</dbReference>
<comment type="caution">
    <text evidence="7">The sequence shown here is derived from an EMBL/GenBank/DDBJ whole genome shotgun (WGS) entry which is preliminary data.</text>
</comment>
<dbReference type="FunFam" id="2.90.10.10:FF:000013">
    <property type="entry name" value="G-type lectin S-receptor-like serine/threonine-protein kinase LECRK1"/>
    <property type="match status" value="1"/>
</dbReference>
<keyword evidence="2" id="KW-1015">Disulfide bond</keyword>
<dbReference type="InterPro" id="IPR036426">
    <property type="entry name" value="Bulb-type_lectin_dom_sf"/>
</dbReference>
<feature type="chain" id="PRO_5012210008" description="Bulb-type lectin domain-containing protein" evidence="5">
    <location>
        <begin position="26"/>
        <end position="556"/>
    </location>
</feature>
<keyword evidence="4" id="KW-1133">Transmembrane helix</keyword>
<evidence type="ECO:0000256" key="1">
    <source>
        <dbReference type="ARBA" id="ARBA00022729"/>
    </source>
</evidence>
<keyword evidence="1 5" id="KW-0732">Signal</keyword>
<proteinExistence type="predicted"/>
<dbReference type="PROSITE" id="PS50927">
    <property type="entry name" value="BULB_LECTIN"/>
    <property type="match status" value="1"/>
</dbReference>
<organism evidence="7 8">
    <name type="scientific">Corchorus olitorius</name>
    <dbReference type="NCBI Taxonomy" id="93759"/>
    <lineage>
        <taxon>Eukaryota</taxon>
        <taxon>Viridiplantae</taxon>
        <taxon>Streptophyta</taxon>
        <taxon>Embryophyta</taxon>
        <taxon>Tracheophyta</taxon>
        <taxon>Spermatophyta</taxon>
        <taxon>Magnoliopsida</taxon>
        <taxon>eudicotyledons</taxon>
        <taxon>Gunneridae</taxon>
        <taxon>Pentapetalae</taxon>
        <taxon>rosids</taxon>
        <taxon>malvids</taxon>
        <taxon>Malvales</taxon>
        <taxon>Malvaceae</taxon>
        <taxon>Grewioideae</taxon>
        <taxon>Apeibeae</taxon>
        <taxon>Corchorus</taxon>
    </lineage>
</organism>
<keyword evidence="3" id="KW-0325">Glycoprotein</keyword>
<dbReference type="PANTHER" id="PTHR47976">
    <property type="entry name" value="G-TYPE LECTIN S-RECEPTOR-LIKE SERINE/THREONINE-PROTEIN KINASE SD2-5"/>
    <property type="match status" value="1"/>
</dbReference>
<evidence type="ECO:0000313" key="7">
    <source>
        <dbReference type="EMBL" id="OMO49707.1"/>
    </source>
</evidence>
<dbReference type="InterPro" id="IPR051343">
    <property type="entry name" value="G-type_lectin_kinases/EP1-like"/>
</dbReference>
<dbReference type="SMART" id="SM00108">
    <property type="entry name" value="B_lectin"/>
    <property type="match status" value="1"/>
</dbReference>
<dbReference type="InterPro" id="IPR011009">
    <property type="entry name" value="Kinase-like_dom_sf"/>
</dbReference>
<dbReference type="Pfam" id="PF01453">
    <property type="entry name" value="B_lectin"/>
    <property type="match status" value="1"/>
</dbReference>
<evidence type="ECO:0000256" key="2">
    <source>
        <dbReference type="ARBA" id="ARBA00023157"/>
    </source>
</evidence>
<dbReference type="PANTHER" id="PTHR47976:SF47">
    <property type="entry name" value="RECEPTOR-LIKE SERINE_THREONINE-PROTEIN KINASE"/>
    <property type="match status" value="1"/>
</dbReference>
<gene>
    <name evidence="7" type="ORF">COLO4_38442</name>
</gene>
<dbReference type="InterPro" id="IPR001480">
    <property type="entry name" value="Bulb-type_lectin_dom"/>
</dbReference>
<dbReference type="AlphaFoldDB" id="A0A1R3FV31"/>
<feature type="signal peptide" evidence="5">
    <location>
        <begin position="1"/>
        <end position="25"/>
    </location>
</feature>
<dbReference type="FunFam" id="2.90.10.10:FF:000041">
    <property type="entry name" value="Uncharacterized protein"/>
    <property type="match status" value="1"/>
</dbReference>
<dbReference type="SUPFAM" id="SSF51110">
    <property type="entry name" value="alpha-D-mannose-specific plant lectins"/>
    <property type="match status" value="2"/>
</dbReference>
<feature type="transmembrane region" description="Helical" evidence="4">
    <location>
        <begin position="451"/>
        <end position="479"/>
    </location>
</feature>
<dbReference type="STRING" id="93759.A0A1R3FV31"/>
<keyword evidence="4" id="KW-0812">Transmembrane</keyword>
<name>A0A1R3FV31_9ROSI</name>
<dbReference type="EMBL" id="AWUE01024803">
    <property type="protein sequence ID" value="OMO49707.1"/>
    <property type="molecule type" value="Genomic_DNA"/>
</dbReference>
<dbReference type="Gene3D" id="1.10.510.10">
    <property type="entry name" value="Transferase(Phosphotransferase) domain 1"/>
    <property type="match status" value="1"/>
</dbReference>
<dbReference type="Proteomes" id="UP000187203">
    <property type="component" value="Unassembled WGS sequence"/>
</dbReference>
<dbReference type="CDD" id="cd00028">
    <property type="entry name" value="B_lectin"/>
    <property type="match status" value="1"/>
</dbReference>
<dbReference type="OrthoDB" id="1930390at2759"/>
<evidence type="ECO:0000256" key="5">
    <source>
        <dbReference type="SAM" id="SignalP"/>
    </source>
</evidence>
<protein>
    <recommendedName>
        <fullName evidence="6">Bulb-type lectin domain-containing protein</fullName>
    </recommendedName>
</protein>